<reference evidence="1 2" key="1">
    <citation type="submission" date="2019-03" db="EMBL/GenBank/DDBJ databases">
        <title>First draft genome of Liparis tanakae, snailfish: a comprehensive survey of snailfish specific genes.</title>
        <authorList>
            <person name="Kim W."/>
            <person name="Song I."/>
            <person name="Jeong J.-H."/>
            <person name="Kim D."/>
            <person name="Kim S."/>
            <person name="Ryu S."/>
            <person name="Song J.Y."/>
            <person name="Lee S.K."/>
        </authorList>
    </citation>
    <scope>NUCLEOTIDE SEQUENCE [LARGE SCALE GENOMIC DNA]</scope>
    <source>
        <tissue evidence="1">Muscle</tissue>
    </source>
</reference>
<comment type="caution">
    <text evidence="1">The sequence shown here is derived from an EMBL/GenBank/DDBJ whole genome shotgun (WGS) entry which is preliminary data.</text>
</comment>
<dbReference type="Proteomes" id="UP000314294">
    <property type="component" value="Unassembled WGS sequence"/>
</dbReference>
<sequence length="17" mass="1965">MPLNFMRTKKSSTSHVT</sequence>
<evidence type="ECO:0000313" key="1">
    <source>
        <dbReference type="EMBL" id="TNN23842.1"/>
    </source>
</evidence>
<proteinExistence type="predicted"/>
<accession>A0A4Z2E665</accession>
<organism evidence="1 2">
    <name type="scientific">Liparis tanakae</name>
    <name type="common">Tanaka's snailfish</name>
    <dbReference type="NCBI Taxonomy" id="230148"/>
    <lineage>
        <taxon>Eukaryota</taxon>
        <taxon>Metazoa</taxon>
        <taxon>Chordata</taxon>
        <taxon>Craniata</taxon>
        <taxon>Vertebrata</taxon>
        <taxon>Euteleostomi</taxon>
        <taxon>Actinopterygii</taxon>
        <taxon>Neopterygii</taxon>
        <taxon>Teleostei</taxon>
        <taxon>Neoteleostei</taxon>
        <taxon>Acanthomorphata</taxon>
        <taxon>Eupercaria</taxon>
        <taxon>Perciformes</taxon>
        <taxon>Cottioidei</taxon>
        <taxon>Cottales</taxon>
        <taxon>Liparidae</taxon>
        <taxon>Liparis</taxon>
    </lineage>
</organism>
<dbReference type="EMBL" id="SRLO01017188">
    <property type="protein sequence ID" value="TNN23842.1"/>
    <property type="molecule type" value="Genomic_DNA"/>
</dbReference>
<name>A0A4Z2E665_9TELE</name>
<protein>
    <submittedName>
        <fullName evidence="1">Uncharacterized protein</fullName>
    </submittedName>
</protein>
<gene>
    <name evidence="1" type="ORF">EYF80_066036</name>
</gene>
<keyword evidence="2" id="KW-1185">Reference proteome</keyword>
<evidence type="ECO:0000313" key="2">
    <source>
        <dbReference type="Proteomes" id="UP000314294"/>
    </source>
</evidence>
<dbReference type="AlphaFoldDB" id="A0A4Z2E665"/>